<dbReference type="Proteomes" id="UP000094444">
    <property type="component" value="Unassembled WGS sequence"/>
</dbReference>
<dbReference type="InParanoid" id="A0A2P5HIY5"/>
<organism evidence="1 2">
    <name type="scientific">Diaporthe helianthi</name>
    <dbReference type="NCBI Taxonomy" id="158607"/>
    <lineage>
        <taxon>Eukaryota</taxon>
        <taxon>Fungi</taxon>
        <taxon>Dikarya</taxon>
        <taxon>Ascomycota</taxon>
        <taxon>Pezizomycotina</taxon>
        <taxon>Sordariomycetes</taxon>
        <taxon>Sordariomycetidae</taxon>
        <taxon>Diaporthales</taxon>
        <taxon>Diaporthaceae</taxon>
        <taxon>Diaporthe</taxon>
    </lineage>
</organism>
<evidence type="ECO:0008006" key="3">
    <source>
        <dbReference type="Google" id="ProtNLM"/>
    </source>
</evidence>
<gene>
    <name evidence="1" type="ORF">DHEL01_v211387</name>
</gene>
<dbReference type="AlphaFoldDB" id="A0A2P5HIY5"/>
<dbReference type="InterPro" id="IPR036908">
    <property type="entry name" value="RlpA-like_sf"/>
</dbReference>
<comment type="caution">
    <text evidence="1">The sequence shown here is derived from an EMBL/GenBank/DDBJ whole genome shotgun (WGS) entry which is preliminary data.</text>
</comment>
<reference evidence="1" key="1">
    <citation type="submission" date="2017-09" db="EMBL/GenBank/DDBJ databases">
        <title>Polyketide synthases of a Diaporthe helianthi virulent isolate.</title>
        <authorList>
            <person name="Baroncelli R."/>
        </authorList>
    </citation>
    <scope>NUCLEOTIDE SEQUENCE [LARGE SCALE GENOMIC DNA]</scope>
    <source>
        <strain evidence="1">7/96</strain>
    </source>
</reference>
<sequence>MALGLGLVSAQSTPATISYNSVFDSAYLVANTACGGAEGPNAFSTLAAAKGWTTLNQFQANLVASPLAVNRTFCGQCFKITVGENSTNALVADAAQSVWVLGQSPEWTSISAGSFAGQLQGTVEQLTQDQCVTA</sequence>
<evidence type="ECO:0000313" key="2">
    <source>
        <dbReference type="Proteomes" id="UP000094444"/>
    </source>
</evidence>
<evidence type="ECO:0000313" key="1">
    <source>
        <dbReference type="EMBL" id="POS70219.1"/>
    </source>
</evidence>
<accession>A0A2P5HIY5</accession>
<name>A0A2P5HIY5_DIAHE</name>
<dbReference type="OrthoDB" id="4898945at2759"/>
<dbReference type="EMBL" id="MAVT02001738">
    <property type="protein sequence ID" value="POS70219.1"/>
    <property type="molecule type" value="Genomic_DNA"/>
</dbReference>
<keyword evidence="2" id="KW-1185">Reference proteome</keyword>
<proteinExistence type="predicted"/>
<protein>
    <recommendedName>
        <fullName evidence="3">SnodProt1</fullName>
    </recommendedName>
</protein>
<dbReference type="Gene3D" id="2.40.40.10">
    <property type="entry name" value="RlpA-like domain"/>
    <property type="match status" value="1"/>
</dbReference>